<protein>
    <submittedName>
        <fullName evidence="1">Uncharacterized protein</fullName>
    </submittedName>
</protein>
<gene>
    <name evidence="1" type="ordered locus">BLASA_2738</name>
</gene>
<keyword evidence="2" id="KW-1185">Reference proteome</keyword>
<reference evidence="2" key="2">
    <citation type="submission" date="2012-02" db="EMBL/GenBank/DDBJ databases">
        <title>Complete genome sequence of Blastococcus saxobsidens strain DD2.</title>
        <authorList>
            <person name="Genoscope."/>
        </authorList>
    </citation>
    <scope>NUCLEOTIDE SEQUENCE [LARGE SCALE GENOMIC DNA]</scope>
    <source>
        <strain evidence="2">DD2</strain>
    </source>
</reference>
<proteinExistence type="predicted"/>
<dbReference type="STRING" id="1146883.BLASA_2738"/>
<organism evidence="1 2">
    <name type="scientific">Blastococcus saxobsidens (strain DD2)</name>
    <dbReference type="NCBI Taxonomy" id="1146883"/>
    <lineage>
        <taxon>Bacteria</taxon>
        <taxon>Bacillati</taxon>
        <taxon>Actinomycetota</taxon>
        <taxon>Actinomycetes</taxon>
        <taxon>Geodermatophilales</taxon>
        <taxon>Geodermatophilaceae</taxon>
        <taxon>Blastococcus</taxon>
    </lineage>
</organism>
<dbReference type="KEGG" id="bsd:BLASA_2738"/>
<dbReference type="Proteomes" id="UP000007517">
    <property type="component" value="Chromosome"/>
</dbReference>
<evidence type="ECO:0000313" key="2">
    <source>
        <dbReference type="Proteomes" id="UP000007517"/>
    </source>
</evidence>
<accession>H6RJV8</accession>
<dbReference type="HOGENOM" id="CLU_2407407_0_0_11"/>
<dbReference type="EMBL" id="FO117623">
    <property type="protein sequence ID" value="CCG03611.1"/>
    <property type="molecule type" value="Genomic_DNA"/>
</dbReference>
<dbReference type="AlphaFoldDB" id="H6RJV8"/>
<name>H6RJV8_BLASD</name>
<sequence>MVPVGRHFERGIAAVSRSNRIGAFERDGSRCAENHLPPDTPQSLPLQVSDQIVACLTGSDAAEPQQVRGPAAAPRLIRTPHEAVQTVAEWMR</sequence>
<reference evidence="1 2" key="1">
    <citation type="journal article" date="2012" name="J. Bacteriol.">
        <title>Genome Sequence of Blastococcus saxobsidens DD2, a Stone-Inhabiting Bacterium.</title>
        <authorList>
            <person name="Chouaia B."/>
            <person name="Crotti E."/>
            <person name="Brusetti L."/>
            <person name="Daffonchio D."/>
            <person name="Essoussi I."/>
            <person name="Nouioui I."/>
            <person name="Sbissi I."/>
            <person name="Ghodhbane-Gtari F."/>
            <person name="Gtari M."/>
            <person name="Vacherie B."/>
            <person name="Barbe V."/>
            <person name="Medigue C."/>
            <person name="Gury J."/>
            <person name="Pujic P."/>
            <person name="Normand P."/>
        </authorList>
    </citation>
    <scope>NUCLEOTIDE SEQUENCE [LARGE SCALE GENOMIC DNA]</scope>
    <source>
        <strain evidence="1 2">DD2</strain>
    </source>
</reference>
<evidence type="ECO:0000313" key="1">
    <source>
        <dbReference type="EMBL" id="CCG03611.1"/>
    </source>
</evidence>